<dbReference type="Pfam" id="PF02234">
    <property type="entry name" value="CDI"/>
    <property type="match status" value="1"/>
</dbReference>
<dbReference type="EMBL" id="JAVHJS010000015">
    <property type="protein sequence ID" value="KAK2834606.1"/>
    <property type="molecule type" value="Genomic_DNA"/>
</dbReference>
<dbReference type="GO" id="GO:0005634">
    <property type="term" value="C:nucleus"/>
    <property type="evidence" value="ECO:0007669"/>
    <property type="project" value="UniProtKB-SubCell"/>
</dbReference>
<keyword evidence="3" id="KW-0649">Protein kinase inhibitor</keyword>
<evidence type="ECO:0000256" key="3">
    <source>
        <dbReference type="ARBA" id="ARBA00023013"/>
    </source>
</evidence>
<dbReference type="GO" id="GO:0045930">
    <property type="term" value="P:negative regulation of mitotic cell cycle"/>
    <property type="evidence" value="ECO:0007669"/>
    <property type="project" value="TreeGrafter"/>
</dbReference>
<comment type="similarity">
    <text evidence="2">Belongs to the CDI family.</text>
</comment>
<evidence type="ECO:0000313" key="8">
    <source>
        <dbReference type="EMBL" id="KAK2834606.1"/>
    </source>
</evidence>
<evidence type="ECO:0000313" key="9">
    <source>
        <dbReference type="Proteomes" id="UP001187315"/>
    </source>
</evidence>
<sequence length="214" mass="24117">MQRGSLNSNIAALRSNALSRAQVVYGSRDSHNLSSIAMSSVQLRVSGLAASRSSVPQHARRSVCRSLFGPVDHDELNRDIETKMREISERDQKRWNFNFVSDTPLHGDYEWERTAVEATPAFYQETVQVGKRRAVTLHVEPHVEAPNRETCARGDAGGGTACAERTNPGKRKTTRITDFYVKRRKQVDPKRHESASQNLFGSVASERTPRKRLR</sequence>
<dbReference type="GO" id="GO:0004861">
    <property type="term" value="F:cyclin-dependent protein serine/threonine kinase inhibitor activity"/>
    <property type="evidence" value="ECO:0007669"/>
    <property type="project" value="InterPro"/>
</dbReference>
<organism evidence="8 9">
    <name type="scientific">Tachysurus vachellii</name>
    <name type="common">Darkbarbel catfish</name>
    <name type="synonym">Pelteobagrus vachellii</name>
    <dbReference type="NCBI Taxonomy" id="175792"/>
    <lineage>
        <taxon>Eukaryota</taxon>
        <taxon>Metazoa</taxon>
        <taxon>Chordata</taxon>
        <taxon>Craniata</taxon>
        <taxon>Vertebrata</taxon>
        <taxon>Euteleostomi</taxon>
        <taxon>Actinopterygii</taxon>
        <taxon>Neopterygii</taxon>
        <taxon>Teleostei</taxon>
        <taxon>Ostariophysi</taxon>
        <taxon>Siluriformes</taxon>
        <taxon>Bagridae</taxon>
        <taxon>Tachysurus</taxon>
    </lineage>
</organism>
<keyword evidence="4" id="KW-0539">Nucleus</keyword>
<keyword evidence="9" id="KW-1185">Reference proteome</keyword>
<dbReference type="PANTHER" id="PTHR10265:SF44">
    <property type="entry name" value="CYCLIN-DEPENDENT KINASE INHIBITOR 1C"/>
    <property type="match status" value="1"/>
</dbReference>
<proteinExistence type="inferred from homology"/>
<dbReference type="Gene3D" id="4.10.365.10">
    <property type="entry name" value="p27"/>
    <property type="match status" value="1"/>
</dbReference>
<feature type="domain" description="Cyclin-dependent kinase inhibitor" evidence="7">
    <location>
        <begin position="66"/>
        <end position="113"/>
    </location>
</feature>
<evidence type="ECO:0000256" key="2">
    <source>
        <dbReference type="ARBA" id="ARBA00006726"/>
    </source>
</evidence>
<evidence type="ECO:0000259" key="7">
    <source>
        <dbReference type="Pfam" id="PF02234"/>
    </source>
</evidence>
<dbReference type="InterPro" id="IPR003175">
    <property type="entry name" value="CDI_dom"/>
</dbReference>
<protein>
    <recommendedName>
        <fullName evidence="7">Cyclin-dependent kinase inhibitor domain-containing protein</fullName>
    </recommendedName>
</protein>
<dbReference type="Proteomes" id="UP001187315">
    <property type="component" value="Unassembled WGS sequence"/>
</dbReference>
<accession>A0AA88MBS9</accession>
<comment type="caution">
    <text evidence="8">The sequence shown here is derived from an EMBL/GenBank/DDBJ whole genome shotgun (WGS) entry which is preliminary data.</text>
</comment>
<dbReference type="InterPro" id="IPR044898">
    <property type="entry name" value="CDI_dom_sf"/>
</dbReference>
<dbReference type="PANTHER" id="PTHR10265">
    <property type="entry name" value="CYCLIN-DEPENDENT KINASE INHIBITOR 1"/>
    <property type="match status" value="1"/>
</dbReference>
<gene>
    <name evidence="8" type="ORF">Q7C36_015307</name>
</gene>
<keyword evidence="5" id="KW-0131">Cell cycle</keyword>
<feature type="region of interest" description="Disordered" evidence="6">
    <location>
        <begin position="185"/>
        <end position="214"/>
    </location>
</feature>
<reference evidence="8" key="1">
    <citation type="submission" date="2023-08" db="EMBL/GenBank/DDBJ databases">
        <title>Pelteobagrus vachellii genome.</title>
        <authorList>
            <person name="Liu H."/>
        </authorList>
    </citation>
    <scope>NUCLEOTIDE SEQUENCE</scope>
    <source>
        <strain evidence="8">PRFRI_2022a</strain>
        <tissue evidence="8">Muscle</tissue>
    </source>
</reference>
<comment type="subcellular location">
    <subcellularLocation>
        <location evidence="1">Nucleus</location>
    </subcellularLocation>
</comment>
<evidence type="ECO:0000256" key="6">
    <source>
        <dbReference type="SAM" id="MobiDB-lite"/>
    </source>
</evidence>
<evidence type="ECO:0000256" key="4">
    <source>
        <dbReference type="ARBA" id="ARBA00023242"/>
    </source>
</evidence>
<dbReference type="AlphaFoldDB" id="A0AA88MBS9"/>
<evidence type="ECO:0000256" key="1">
    <source>
        <dbReference type="ARBA" id="ARBA00004123"/>
    </source>
</evidence>
<evidence type="ECO:0000256" key="5">
    <source>
        <dbReference type="ARBA" id="ARBA00023306"/>
    </source>
</evidence>
<name>A0AA88MBS9_TACVA</name>